<name>A0AAX6MHA1_9PEZI</name>
<evidence type="ECO:0000256" key="6">
    <source>
        <dbReference type="SAM" id="Phobius"/>
    </source>
</evidence>
<evidence type="ECO:0000259" key="7">
    <source>
        <dbReference type="Pfam" id="PF20684"/>
    </source>
</evidence>
<evidence type="ECO:0000313" key="8">
    <source>
        <dbReference type="EMBL" id="KAK6951542.1"/>
    </source>
</evidence>
<sequence length="412" mass="45978">MAAPPPSPDQFPPGYLEEDHGGRVIAAVTTILIVTTVLFGLRLWARSLTTAQRGWDDHVLIPAYIFLLALLGSLYGKSRETYAFMFLGIAELPHHISLLSYADIFIVAEVIQAGLGRHTVAVVMEDPNKVTKYLLLLYLLDWFYVPSNMLSRVSVVILYLRIFTDKWARAACWAVMGFLIANCLATIIAAQLECTPLAFTWDKSIPGGKCFNQILWYQLTNFPNILGDLMIMILPIRTVWGLKASVARKAGIATVCLTGSIGMIASCVRTSVFYMQGDVILNDPTFADEAFSWTAIECGMYFSAACLIGLRPLLSRLPHFIKLRVLNASDNAGGTYAHQTDKLRLGRYYNSHYASIVGDDEAALRSRSEIPLRPTMQPAHLARDPFAKDLSNSEIRVETNIEIRREFDRSYP</sequence>
<evidence type="ECO:0000313" key="9">
    <source>
        <dbReference type="Proteomes" id="UP001369815"/>
    </source>
</evidence>
<evidence type="ECO:0000256" key="3">
    <source>
        <dbReference type="ARBA" id="ARBA00022989"/>
    </source>
</evidence>
<feature type="transmembrane region" description="Helical" evidence="6">
    <location>
        <begin position="252"/>
        <end position="275"/>
    </location>
</feature>
<feature type="domain" description="Rhodopsin" evidence="7">
    <location>
        <begin position="41"/>
        <end position="316"/>
    </location>
</feature>
<comment type="similarity">
    <text evidence="5">Belongs to the SAT4 family.</text>
</comment>
<dbReference type="GO" id="GO:0016020">
    <property type="term" value="C:membrane"/>
    <property type="evidence" value="ECO:0007669"/>
    <property type="project" value="UniProtKB-SubCell"/>
</dbReference>
<dbReference type="EMBL" id="JBANMG010000006">
    <property type="protein sequence ID" value="KAK6951542.1"/>
    <property type="molecule type" value="Genomic_DNA"/>
</dbReference>
<keyword evidence="4 6" id="KW-0472">Membrane</keyword>
<dbReference type="InterPro" id="IPR049326">
    <property type="entry name" value="Rhodopsin_dom_fungi"/>
</dbReference>
<comment type="subcellular location">
    <subcellularLocation>
        <location evidence="1">Membrane</location>
        <topology evidence="1">Multi-pass membrane protein</topology>
    </subcellularLocation>
</comment>
<feature type="transmembrane region" description="Helical" evidence="6">
    <location>
        <begin position="222"/>
        <end position="240"/>
    </location>
</feature>
<gene>
    <name evidence="8" type="ORF">Daesc_006063</name>
</gene>
<protein>
    <recommendedName>
        <fullName evidence="7">Rhodopsin domain-containing protein</fullName>
    </recommendedName>
</protein>
<feature type="transmembrane region" description="Helical" evidence="6">
    <location>
        <begin position="142"/>
        <end position="160"/>
    </location>
</feature>
<feature type="transmembrane region" description="Helical" evidence="6">
    <location>
        <begin position="24"/>
        <end position="45"/>
    </location>
</feature>
<dbReference type="AlphaFoldDB" id="A0AAX6MHA1"/>
<feature type="transmembrane region" description="Helical" evidence="6">
    <location>
        <begin position="57"/>
        <end position="76"/>
    </location>
</feature>
<keyword evidence="3 6" id="KW-1133">Transmembrane helix</keyword>
<organism evidence="8 9">
    <name type="scientific">Daldinia eschscholtzii</name>
    <dbReference type="NCBI Taxonomy" id="292717"/>
    <lineage>
        <taxon>Eukaryota</taxon>
        <taxon>Fungi</taxon>
        <taxon>Dikarya</taxon>
        <taxon>Ascomycota</taxon>
        <taxon>Pezizomycotina</taxon>
        <taxon>Sordariomycetes</taxon>
        <taxon>Xylariomycetidae</taxon>
        <taxon>Xylariales</taxon>
        <taxon>Hypoxylaceae</taxon>
        <taxon>Daldinia</taxon>
    </lineage>
</organism>
<evidence type="ECO:0000256" key="2">
    <source>
        <dbReference type="ARBA" id="ARBA00022692"/>
    </source>
</evidence>
<dbReference type="PANTHER" id="PTHR33048:SF47">
    <property type="entry name" value="INTEGRAL MEMBRANE PROTEIN-RELATED"/>
    <property type="match status" value="1"/>
</dbReference>
<feature type="transmembrane region" description="Helical" evidence="6">
    <location>
        <begin position="172"/>
        <end position="192"/>
    </location>
</feature>
<accession>A0AAX6MHA1</accession>
<comment type="caution">
    <text evidence="8">The sequence shown here is derived from an EMBL/GenBank/DDBJ whole genome shotgun (WGS) entry which is preliminary data.</text>
</comment>
<proteinExistence type="inferred from homology"/>
<dbReference type="Proteomes" id="UP001369815">
    <property type="component" value="Unassembled WGS sequence"/>
</dbReference>
<keyword evidence="2 6" id="KW-0812">Transmembrane</keyword>
<evidence type="ECO:0000256" key="1">
    <source>
        <dbReference type="ARBA" id="ARBA00004141"/>
    </source>
</evidence>
<reference evidence="8 9" key="1">
    <citation type="journal article" date="2024" name="Front Chem Biol">
        <title>Unveiling the potential of Daldinia eschscholtzii MFLUCC 19-0629 through bioactivity and bioinformatics studies for enhanced sustainable agriculture production.</title>
        <authorList>
            <person name="Brooks S."/>
            <person name="Weaver J.A."/>
            <person name="Klomchit A."/>
            <person name="Alharthi S.A."/>
            <person name="Onlamun T."/>
            <person name="Nurani R."/>
            <person name="Vong T.K."/>
            <person name="Alberti F."/>
            <person name="Greco C."/>
        </authorList>
    </citation>
    <scope>NUCLEOTIDE SEQUENCE [LARGE SCALE GENOMIC DNA]</scope>
    <source>
        <strain evidence="8">MFLUCC 19-0629</strain>
    </source>
</reference>
<dbReference type="PANTHER" id="PTHR33048">
    <property type="entry name" value="PTH11-LIKE INTEGRAL MEMBRANE PROTEIN (AFU_ORTHOLOGUE AFUA_5G11245)"/>
    <property type="match status" value="1"/>
</dbReference>
<dbReference type="Pfam" id="PF20684">
    <property type="entry name" value="Fung_rhodopsin"/>
    <property type="match status" value="1"/>
</dbReference>
<keyword evidence="9" id="KW-1185">Reference proteome</keyword>
<dbReference type="InterPro" id="IPR052337">
    <property type="entry name" value="SAT4-like"/>
</dbReference>
<evidence type="ECO:0000256" key="5">
    <source>
        <dbReference type="ARBA" id="ARBA00038359"/>
    </source>
</evidence>
<feature type="transmembrane region" description="Helical" evidence="6">
    <location>
        <begin position="290"/>
        <end position="314"/>
    </location>
</feature>
<evidence type="ECO:0000256" key="4">
    <source>
        <dbReference type="ARBA" id="ARBA00023136"/>
    </source>
</evidence>